<feature type="transmembrane region" description="Helical" evidence="1">
    <location>
        <begin position="211"/>
        <end position="232"/>
    </location>
</feature>
<dbReference type="Proteomes" id="UP000215694">
    <property type="component" value="Unassembled WGS sequence"/>
</dbReference>
<gene>
    <name evidence="2" type="ORF">CHL78_011050</name>
</gene>
<evidence type="ECO:0000313" key="3">
    <source>
        <dbReference type="Proteomes" id="UP000215694"/>
    </source>
</evidence>
<feature type="transmembrane region" description="Helical" evidence="1">
    <location>
        <begin position="6"/>
        <end position="30"/>
    </location>
</feature>
<evidence type="ECO:0000313" key="2">
    <source>
        <dbReference type="EMBL" id="RDY26999.1"/>
    </source>
</evidence>
<feature type="transmembrane region" description="Helical" evidence="1">
    <location>
        <begin position="181"/>
        <end position="199"/>
    </location>
</feature>
<sequence>MFIKIITSSILLTLSIIGTYILFGLVYNLIERKNIRYINYTFGTTGILLTGIVGVSIHELSHYIMCKIFAHKVQEVKLFTPEGFKEDGTLGYVSHTYNRKSIYQNIGNFFIGIAPMVLGTVFLSLCLKVLLPEIYTELILLIKEFITYSSNNNIQGIFVVIKEAIFIFLGMFLSLDNLFNIRFWIFIFLMCSISSHMSLSKADLKNSSTGLICIFTTSIVVSAISLIFKLNVSSLGDILLSYNVYVSCLLFVGLAFALLTMCISYLFYKIKRG</sequence>
<feature type="transmembrane region" description="Helical" evidence="1">
    <location>
        <begin position="37"/>
        <end position="57"/>
    </location>
</feature>
<feature type="transmembrane region" description="Helical" evidence="1">
    <location>
        <begin position="152"/>
        <end position="175"/>
    </location>
</feature>
<name>A0A371J2I8_9FIRM</name>
<keyword evidence="1" id="KW-0472">Membrane</keyword>
<feature type="transmembrane region" description="Helical" evidence="1">
    <location>
        <begin position="109"/>
        <end position="131"/>
    </location>
</feature>
<protein>
    <recommendedName>
        <fullName evidence="4">DUF3267 domain-containing protein</fullName>
    </recommendedName>
</protein>
<comment type="caution">
    <text evidence="2">The sequence shown here is derived from an EMBL/GenBank/DDBJ whole genome shotgun (WGS) entry which is preliminary data.</text>
</comment>
<dbReference type="EMBL" id="NOJY02000017">
    <property type="protein sequence ID" value="RDY26999.1"/>
    <property type="molecule type" value="Genomic_DNA"/>
</dbReference>
<organism evidence="2 3">
    <name type="scientific">Romboutsia weinsteinii</name>
    <dbReference type="NCBI Taxonomy" id="2020949"/>
    <lineage>
        <taxon>Bacteria</taxon>
        <taxon>Bacillati</taxon>
        <taxon>Bacillota</taxon>
        <taxon>Clostridia</taxon>
        <taxon>Peptostreptococcales</taxon>
        <taxon>Peptostreptococcaceae</taxon>
        <taxon>Romboutsia</taxon>
    </lineage>
</organism>
<reference evidence="2 3" key="1">
    <citation type="journal article" date="2017" name="Genome Announc.">
        <title>Draft Genome Sequence of Romboutsia weinsteinii sp. nov. Strain CCRI-19649(T) Isolated from Surface Water.</title>
        <authorList>
            <person name="Maheux A.F."/>
            <person name="Boudreau D.K."/>
            <person name="Berube E."/>
            <person name="Boissinot M."/>
            <person name="Cantin P."/>
            <person name="Raymond F."/>
            <person name="Corbeil J."/>
            <person name="Omar R.F."/>
            <person name="Bergeron M.G."/>
        </authorList>
    </citation>
    <scope>NUCLEOTIDE SEQUENCE [LARGE SCALE GENOMIC DNA]</scope>
    <source>
        <strain evidence="2 3">CCRI-19649</strain>
    </source>
</reference>
<evidence type="ECO:0008006" key="4">
    <source>
        <dbReference type="Google" id="ProtNLM"/>
    </source>
</evidence>
<proteinExistence type="predicted"/>
<feature type="transmembrane region" description="Helical" evidence="1">
    <location>
        <begin position="244"/>
        <end position="268"/>
    </location>
</feature>
<dbReference type="OrthoDB" id="258743at2"/>
<evidence type="ECO:0000256" key="1">
    <source>
        <dbReference type="SAM" id="Phobius"/>
    </source>
</evidence>
<keyword evidence="1" id="KW-0812">Transmembrane</keyword>
<accession>A0A371J2I8</accession>
<keyword evidence="3" id="KW-1185">Reference proteome</keyword>
<dbReference type="RefSeq" id="WP_094366934.1">
    <property type="nucleotide sequence ID" value="NZ_NOJY02000017.1"/>
</dbReference>
<dbReference type="AlphaFoldDB" id="A0A371J2I8"/>
<keyword evidence="1" id="KW-1133">Transmembrane helix</keyword>